<feature type="region of interest" description="Disordered" evidence="4">
    <location>
        <begin position="350"/>
        <end position="379"/>
    </location>
</feature>
<feature type="compositionally biased region" description="Pro residues" evidence="4">
    <location>
        <begin position="10"/>
        <end position="20"/>
    </location>
</feature>
<name>A0A4S8LB38_DENBC</name>
<dbReference type="SUPFAM" id="SSF81383">
    <property type="entry name" value="F-box domain"/>
    <property type="match status" value="1"/>
</dbReference>
<feature type="repeat" description="WD" evidence="3">
    <location>
        <begin position="556"/>
        <end position="577"/>
    </location>
</feature>
<dbReference type="SMART" id="SM00320">
    <property type="entry name" value="WD40"/>
    <property type="match status" value="6"/>
</dbReference>
<keyword evidence="7" id="KW-1185">Reference proteome</keyword>
<feature type="compositionally biased region" description="Pro residues" evidence="4">
    <location>
        <begin position="218"/>
        <end position="229"/>
    </location>
</feature>
<evidence type="ECO:0000256" key="4">
    <source>
        <dbReference type="SAM" id="MobiDB-lite"/>
    </source>
</evidence>
<dbReference type="PROSITE" id="PS50082">
    <property type="entry name" value="WD_REPEATS_2"/>
    <property type="match status" value="5"/>
</dbReference>
<dbReference type="InterPro" id="IPR053299">
    <property type="entry name" value="ASTRA_WD_repeat"/>
</dbReference>
<evidence type="ECO:0000313" key="6">
    <source>
        <dbReference type="EMBL" id="THU86024.1"/>
    </source>
</evidence>
<dbReference type="PROSITE" id="PS50181">
    <property type="entry name" value="FBOX"/>
    <property type="match status" value="1"/>
</dbReference>
<keyword evidence="1 3" id="KW-0853">WD repeat</keyword>
<gene>
    <name evidence="6" type="ORF">K435DRAFT_783031</name>
</gene>
<dbReference type="PROSITE" id="PS50294">
    <property type="entry name" value="WD_REPEATS_REGION"/>
    <property type="match status" value="2"/>
</dbReference>
<feature type="region of interest" description="Disordered" evidence="4">
    <location>
        <begin position="1"/>
        <end position="52"/>
    </location>
</feature>
<feature type="compositionally biased region" description="Pro residues" evidence="4">
    <location>
        <begin position="412"/>
        <end position="421"/>
    </location>
</feature>
<feature type="compositionally biased region" description="Low complexity" evidence="4">
    <location>
        <begin position="21"/>
        <end position="41"/>
    </location>
</feature>
<feature type="compositionally biased region" description="Low complexity" evidence="4">
    <location>
        <begin position="230"/>
        <end position="271"/>
    </location>
</feature>
<dbReference type="OrthoDB" id="190105at2759"/>
<evidence type="ECO:0000256" key="2">
    <source>
        <dbReference type="ARBA" id="ARBA00022737"/>
    </source>
</evidence>
<dbReference type="Gene3D" id="2.130.10.10">
    <property type="entry name" value="YVTN repeat-like/Quinoprotein amine dehydrogenase"/>
    <property type="match status" value="3"/>
</dbReference>
<dbReference type="Pfam" id="PF12937">
    <property type="entry name" value="F-box-like"/>
    <property type="match status" value="1"/>
</dbReference>
<feature type="region of interest" description="Disordered" evidence="4">
    <location>
        <begin position="857"/>
        <end position="881"/>
    </location>
</feature>
<dbReference type="Proteomes" id="UP000297245">
    <property type="component" value="Unassembled WGS sequence"/>
</dbReference>
<dbReference type="InterPro" id="IPR036322">
    <property type="entry name" value="WD40_repeat_dom_sf"/>
</dbReference>
<protein>
    <submittedName>
        <fullName evidence="6">WD40 repeat-like protein</fullName>
    </submittedName>
</protein>
<feature type="repeat" description="WD" evidence="3">
    <location>
        <begin position="593"/>
        <end position="625"/>
    </location>
</feature>
<keyword evidence="2" id="KW-0677">Repeat</keyword>
<proteinExistence type="predicted"/>
<feature type="region of interest" description="Disordered" evidence="4">
    <location>
        <begin position="922"/>
        <end position="957"/>
    </location>
</feature>
<dbReference type="InterPro" id="IPR020472">
    <property type="entry name" value="WD40_PAC1"/>
</dbReference>
<feature type="compositionally biased region" description="Polar residues" evidence="4">
    <location>
        <begin position="858"/>
        <end position="878"/>
    </location>
</feature>
<dbReference type="InterPro" id="IPR036047">
    <property type="entry name" value="F-box-like_dom_sf"/>
</dbReference>
<evidence type="ECO:0000259" key="5">
    <source>
        <dbReference type="PROSITE" id="PS50181"/>
    </source>
</evidence>
<dbReference type="PRINTS" id="PR00320">
    <property type="entry name" value="GPROTEINBRPT"/>
</dbReference>
<dbReference type="SUPFAM" id="SSF50978">
    <property type="entry name" value="WD40 repeat-like"/>
    <property type="match status" value="2"/>
</dbReference>
<feature type="domain" description="F-box" evidence="5">
    <location>
        <begin position="98"/>
        <end position="145"/>
    </location>
</feature>
<feature type="compositionally biased region" description="Low complexity" evidence="4">
    <location>
        <begin position="805"/>
        <end position="821"/>
    </location>
</feature>
<dbReference type="PANTHER" id="PTHR44156">
    <property type="entry name" value="SUPERNUMERARY LIMBS, ISOFORM B-RELATED"/>
    <property type="match status" value="1"/>
</dbReference>
<dbReference type="InterPro" id="IPR015943">
    <property type="entry name" value="WD40/YVTN_repeat-like_dom_sf"/>
</dbReference>
<dbReference type="InterPro" id="IPR001810">
    <property type="entry name" value="F-box_dom"/>
</dbReference>
<dbReference type="InterPro" id="IPR001680">
    <property type="entry name" value="WD40_rpt"/>
</dbReference>
<feature type="repeat" description="WD" evidence="3">
    <location>
        <begin position="456"/>
        <end position="489"/>
    </location>
</feature>
<accession>A0A4S8LB38</accession>
<feature type="region of interest" description="Disordered" evidence="4">
    <location>
        <begin position="203"/>
        <end position="271"/>
    </location>
</feature>
<dbReference type="AlphaFoldDB" id="A0A4S8LB38"/>
<dbReference type="Pfam" id="PF00400">
    <property type="entry name" value="WD40"/>
    <property type="match status" value="4"/>
</dbReference>
<sequence length="1075" mass="115007">MSLFVAVSSPPTPAPSPPPTTTTTSTTITAGSSSSPTFSSTNRPATTRRPTHPFLPTILSILPTLPPEDLQMLADELGPLLPSDWNKTEMGKEKEQRFDPFIVLPTELSLSILGLLDDVRDLVHVSKVSKRWNDLAEDDKLWKGLCLRVGFGLPGPDSKYFPGLGLPGSRWRWKKYFENEVEILKSWEKGGYLLRAHRVPFASAPTQRPSNSFRIPNPNLPPPPPPTSPPSSLFRSSSHSRSISSSKPSSGSTSRSILANDPSSSSFPSSESQTTITSLTLSSKWVVVGLANSRIHVFSAKTGVLHRTLVGHNQGVWALGLTEGYRDSGPGMEDGDFRAGDSIGNVENVEKEEQNEEMKNVSKGKEKEHDQETVIPERQRQWEWKGIEYPDDPSRTLPEDLRLALGLPSIPLPVPSNPPPSNDLTANSTHGCSRAYSKPGSNPSPNPGLRSTPTSTSLSFGNPSSLLLSGGCDKLLKLWDVESGRCIYTMKGHEGTVRCLRVLHGYEFESASGFGLAEPQLEAGDGMGLSSGDDVVAEIVAGKRVMRRVVGRAVAVSGSRDGTIRVWDLRRGRAWGSWSSSTKSIGGEEAGVLRAHVAPIRVMDTCGHVVVSGGDDGTVRVWDLSCLPGWEWGSSSRDDVSFSSSVNDDRHSYGSKTIARDFESGRKKTVLRHTLSGHLSPIYSLAFDGVRVVSGGLDTTVRVWDVEGGECIALLTNHTSLVCQIQLSPGTEMWGNPSCFIGKGSTLSSTNTPSTKTEKAEKKPKPTPLLATASSSGQVIVYDIRPSPPSPSTSNPSTRFRHYNLSSSSSSTSPLSSPSTSYKPIAKILAHDAAAVTGLQFVEGPGLGDVFPSIAHASRSSTPSTHSHLNGSSRSTSWEGDVVAERELKDETLMPTPMLLTSGNDGGVRLWDLAGGKGTGGTGGSLVAEVGVDPSTSPSGSRSSKKAGKGDRKQNGINEEAQAIGLGLPREGVWKVACGPCFVGPDSVGIGEGERVDRKNLNPYVLDVKGGPITANNIEDDGETGSVERNSVRDCGSGCFYGGQDRKDICAVMGRRAGKTVMEIWRMGPEMRPVD</sequence>
<reference evidence="6 7" key="1">
    <citation type="journal article" date="2019" name="Nat. Ecol. Evol.">
        <title>Megaphylogeny resolves global patterns of mushroom evolution.</title>
        <authorList>
            <person name="Varga T."/>
            <person name="Krizsan K."/>
            <person name="Foldi C."/>
            <person name="Dima B."/>
            <person name="Sanchez-Garcia M."/>
            <person name="Sanchez-Ramirez S."/>
            <person name="Szollosi G.J."/>
            <person name="Szarkandi J.G."/>
            <person name="Papp V."/>
            <person name="Albert L."/>
            <person name="Andreopoulos W."/>
            <person name="Angelini C."/>
            <person name="Antonin V."/>
            <person name="Barry K.W."/>
            <person name="Bougher N.L."/>
            <person name="Buchanan P."/>
            <person name="Buyck B."/>
            <person name="Bense V."/>
            <person name="Catcheside P."/>
            <person name="Chovatia M."/>
            <person name="Cooper J."/>
            <person name="Damon W."/>
            <person name="Desjardin D."/>
            <person name="Finy P."/>
            <person name="Geml J."/>
            <person name="Haridas S."/>
            <person name="Hughes K."/>
            <person name="Justo A."/>
            <person name="Karasinski D."/>
            <person name="Kautmanova I."/>
            <person name="Kiss B."/>
            <person name="Kocsube S."/>
            <person name="Kotiranta H."/>
            <person name="LaButti K.M."/>
            <person name="Lechner B.E."/>
            <person name="Liimatainen K."/>
            <person name="Lipzen A."/>
            <person name="Lukacs Z."/>
            <person name="Mihaltcheva S."/>
            <person name="Morgado L.N."/>
            <person name="Niskanen T."/>
            <person name="Noordeloos M.E."/>
            <person name="Ohm R.A."/>
            <person name="Ortiz-Santana B."/>
            <person name="Ovrebo C."/>
            <person name="Racz N."/>
            <person name="Riley R."/>
            <person name="Savchenko A."/>
            <person name="Shiryaev A."/>
            <person name="Soop K."/>
            <person name="Spirin V."/>
            <person name="Szebenyi C."/>
            <person name="Tomsovsky M."/>
            <person name="Tulloss R.E."/>
            <person name="Uehling J."/>
            <person name="Grigoriev I.V."/>
            <person name="Vagvolgyi C."/>
            <person name="Papp T."/>
            <person name="Martin F.M."/>
            <person name="Miettinen O."/>
            <person name="Hibbett D.S."/>
            <person name="Nagy L.G."/>
        </authorList>
    </citation>
    <scope>NUCLEOTIDE SEQUENCE [LARGE SCALE GENOMIC DNA]</scope>
    <source>
        <strain evidence="6 7">CBS 962.96</strain>
    </source>
</reference>
<dbReference type="Gene3D" id="1.20.1280.50">
    <property type="match status" value="1"/>
</dbReference>
<organism evidence="6 7">
    <name type="scientific">Dendrothele bispora (strain CBS 962.96)</name>
    <dbReference type="NCBI Taxonomy" id="1314807"/>
    <lineage>
        <taxon>Eukaryota</taxon>
        <taxon>Fungi</taxon>
        <taxon>Dikarya</taxon>
        <taxon>Basidiomycota</taxon>
        <taxon>Agaricomycotina</taxon>
        <taxon>Agaricomycetes</taxon>
        <taxon>Agaricomycetidae</taxon>
        <taxon>Agaricales</taxon>
        <taxon>Agaricales incertae sedis</taxon>
        <taxon>Dendrothele</taxon>
    </lineage>
</organism>
<dbReference type="PROSITE" id="PS00678">
    <property type="entry name" value="WD_REPEATS_1"/>
    <property type="match status" value="3"/>
</dbReference>
<feature type="repeat" description="WD" evidence="3">
    <location>
        <begin position="898"/>
        <end position="913"/>
    </location>
</feature>
<feature type="region of interest" description="Disordered" evidence="4">
    <location>
        <begin position="745"/>
        <end position="821"/>
    </location>
</feature>
<evidence type="ECO:0000256" key="1">
    <source>
        <dbReference type="ARBA" id="ARBA00022574"/>
    </source>
</evidence>
<dbReference type="InterPro" id="IPR019775">
    <property type="entry name" value="WD40_repeat_CS"/>
</dbReference>
<feature type="region of interest" description="Disordered" evidence="4">
    <location>
        <begin position="412"/>
        <end position="457"/>
    </location>
</feature>
<evidence type="ECO:0000313" key="7">
    <source>
        <dbReference type="Proteomes" id="UP000297245"/>
    </source>
</evidence>
<feature type="repeat" description="WD" evidence="3">
    <location>
        <begin position="675"/>
        <end position="714"/>
    </location>
</feature>
<evidence type="ECO:0000256" key="3">
    <source>
        <dbReference type="PROSITE-ProRule" id="PRU00221"/>
    </source>
</evidence>
<dbReference type="SMART" id="SM00256">
    <property type="entry name" value="FBOX"/>
    <property type="match status" value="1"/>
</dbReference>
<dbReference type="EMBL" id="ML179517">
    <property type="protein sequence ID" value="THU86024.1"/>
    <property type="molecule type" value="Genomic_DNA"/>
</dbReference>